<accession>A0A9N9AHY4</accession>
<dbReference type="SUPFAM" id="SSF48295">
    <property type="entry name" value="TrpR-like"/>
    <property type="match status" value="1"/>
</dbReference>
<evidence type="ECO:0000313" key="2">
    <source>
        <dbReference type="EMBL" id="CAG8531555.1"/>
    </source>
</evidence>
<feature type="domain" description="HTH psq-type" evidence="1">
    <location>
        <begin position="6"/>
        <end position="47"/>
    </location>
</feature>
<keyword evidence="3" id="KW-1185">Reference proteome</keyword>
<reference evidence="2" key="1">
    <citation type="submission" date="2021-06" db="EMBL/GenBank/DDBJ databases">
        <authorList>
            <person name="Kallberg Y."/>
            <person name="Tangrot J."/>
            <person name="Rosling A."/>
        </authorList>
    </citation>
    <scope>NUCLEOTIDE SEQUENCE</scope>
    <source>
        <strain evidence="2">FL130A</strain>
    </source>
</reference>
<evidence type="ECO:0000259" key="1">
    <source>
        <dbReference type="Pfam" id="PF04218"/>
    </source>
</evidence>
<dbReference type="Proteomes" id="UP000789508">
    <property type="component" value="Unassembled WGS sequence"/>
</dbReference>
<evidence type="ECO:0000313" key="3">
    <source>
        <dbReference type="Proteomes" id="UP000789508"/>
    </source>
</evidence>
<name>A0A9N9AHY4_9GLOM</name>
<dbReference type="AlphaFoldDB" id="A0A9N9AHY4"/>
<proteinExistence type="predicted"/>
<dbReference type="InterPro" id="IPR010921">
    <property type="entry name" value="Trp_repressor/repl_initiator"/>
</dbReference>
<gene>
    <name evidence="2" type="ORF">ALEPTO_LOCUS4962</name>
</gene>
<protein>
    <submittedName>
        <fullName evidence="2">10394_t:CDS:1</fullName>
    </submittedName>
</protein>
<sequence length="104" mass="11927">MTKILRTSYTAREKLRIIAYCKQNSLRNAQQKYGINFAQISKWCKNESISKAKSKNCRMAADGIAITTYMVQQKIKSLLNIEYSQQYHNAKNTFTASYNGSMAL</sequence>
<dbReference type="Pfam" id="PF04218">
    <property type="entry name" value="CENP-B_N"/>
    <property type="match status" value="1"/>
</dbReference>
<dbReference type="InterPro" id="IPR007889">
    <property type="entry name" value="HTH_Psq"/>
</dbReference>
<dbReference type="EMBL" id="CAJVPS010001264">
    <property type="protein sequence ID" value="CAG8531555.1"/>
    <property type="molecule type" value="Genomic_DNA"/>
</dbReference>
<organism evidence="2 3">
    <name type="scientific">Ambispora leptoticha</name>
    <dbReference type="NCBI Taxonomy" id="144679"/>
    <lineage>
        <taxon>Eukaryota</taxon>
        <taxon>Fungi</taxon>
        <taxon>Fungi incertae sedis</taxon>
        <taxon>Mucoromycota</taxon>
        <taxon>Glomeromycotina</taxon>
        <taxon>Glomeromycetes</taxon>
        <taxon>Archaeosporales</taxon>
        <taxon>Ambisporaceae</taxon>
        <taxon>Ambispora</taxon>
    </lineage>
</organism>
<dbReference type="Gene3D" id="1.10.10.60">
    <property type="entry name" value="Homeodomain-like"/>
    <property type="match status" value="1"/>
</dbReference>
<comment type="caution">
    <text evidence="2">The sequence shown here is derived from an EMBL/GenBank/DDBJ whole genome shotgun (WGS) entry which is preliminary data.</text>
</comment>
<dbReference type="GO" id="GO:0043565">
    <property type="term" value="F:sequence-specific DNA binding"/>
    <property type="evidence" value="ECO:0007669"/>
    <property type="project" value="InterPro"/>
</dbReference>